<keyword evidence="5 10" id="KW-0067">ATP-binding</keyword>
<comment type="similarity">
    <text evidence="2">Belongs to the asparagine synthetase family.</text>
</comment>
<dbReference type="Pfam" id="PF00733">
    <property type="entry name" value="Asn_synthase"/>
    <property type="match status" value="1"/>
</dbReference>
<evidence type="ECO:0000259" key="12">
    <source>
        <dbReference type="PROSITE" id="PS51278"/>
    </source>
</evidence>
<dbReference type="CDD" id="cd00712">
    <property type="entry name" value="AsnB"/>
    <property type="match status" value="1"/>
</dbReference>
<dbReference type="SUPFAM" id="SSF52402">
    <property type="entry name" value="Adenine nucleotide alpha hydrolases-like"/>
    <property type="match status" value="1"/>
</dbReference>
<dbReference type="GO" id="GO:0005524">
    <property type="term" value="F:ATP binding"/>
    <property type="evidence" value="ECO:0007669"/>
    <property type="project" value="UniProtKB-KW"/>
</dbReference>
<keyword evidence="9" id="KW-0028">Amino-acid biosynthesis</keyword>
<feature type="domain" description="Glutamine amidotransferase type-2" evidence="12">
    <location>
        <begin position="2"/>
        <end position="218"/>
    </location>
</feature>
<sequence>MCGITGYTSWAISPKNEPEVIRAMTNALLPRGPDADDVLIGEEIALGHTRLAVLDAAGGAQPMTAVGRAGGLVAVVYSGEVYNHRQLRRQLQQLGHRFTSRSDTEVVLRAWIEWGPAAPERLVGMFAFAVWDEAVRSLFLVRDHLGIKPLLYARTGDGGTVFGSEAKAVLQHPRVEAALDRTGIAELFALAPNTSPGHAVFAGLQDVRPGTIVTVTGRHAKVRQYWRWTPHEHPDDVTTTVDTLRGLLEEAVAAQSGADRPVGALLSGGLDSSSIAALLDVDGLPTWAVDYDGGGNYASSALHVDRDTPYAELVAEHIGSRHTTHYVTVTDLIAGHAATVQAMDLPGYGPINVPLRLLLEHLGPHTPVVLSGEGADELAGGYAWHQLSGAEPDTFPWTRSYRPMDYLLRKDVTEAVQPGAYRRQRYQEALDEVPHLRGERGPARRLREIYHLTDEYYLQFLLRRKDRLAMSVGVEARVPFLHLPLVEYARSIPIEWRRQAGMEKGLLRRAVEGLLPEKVAWRRKSGFPVAASIEFQRYLWGAARDLLAESSSPVWTLLDRDTVAWVVKRAESDRSDWTSSLHICFVIECGMWFSQHPVRLL</sequence>
<dbReference type="InterPro" id="IPR001962">
    <property type="entry name" value="Asn_synthase"/>
</dbReference>
<dbReference type="RefSeq" id="WP_197007036.1">
    <property type="nucleotide sequence ID" value="NZ_BONS01000005.1"/>
</dbReference>
<dbReference type="PANTHER" id="PTHR43284:SF1">
    <property type="entry name" value="ASPARAGINE SYNTHETASE"/>
    <property type="match status" value="1"/>
</dbReference>
<dbReference type="Proteomes" id="UP000622552">
    <property type="component" value="Unassembled WGS sequence"/>
</dbReference>
<evidence type="ECO:0000256" key="10">
    <source>
        <dbReference type="PIRSR" id="PIRSR001589-2"/>
    </source>
</evidence>
<dbReference type="CDD" id="cd01991">
    <property type="entry name" value="Asn_synthase_B_C"/>
    <property type="match status" value="1"/>
</dbReference>
<evidence type="ECO:0000256" key="7">
    <source>
        <dbReference type="ARBA" id="ARBA00022962"/>
    </source>
</evidence>
<evidence type="ECO:0000256" key="6">
    <source>
        <dbReference type="ARBA" id="ARBA00022888"/>
    </source>
</evidence>
<dbReference type="PIRSF" id="PIRSF001589">
    <property type="entry name" value="Asn_synthetase_glu-h"/>
    <property type="match status" value="1"/>
</dbReference>
<comment type="catalytic activity">
    <reaction evidence="8">
        <text>L-aspartate + L-glutamine + ATP + H2O = L-asparagine + L-glutamate + AMP + diphosphate + H(+)</text>
        <dbReference type="Rhea" id="RHEA:12228"/>
        <dbReference type="ChEBI" id="CHEBI:15377"/>
        <dbReference type="ChEBI" id="CHEBI:15378"/>
        <dbReference type="ChEBI" id="CHEBI:29985"/>
        <dbReference type="ChEBI" id="CHEBI:29991"/>
        <dbReference type="ChEBI" id="CHEBI:30616"/>
        <dbReference type="ChEBI" id="CHEBI:33019"/>
        <dbReference type="ChEBI" id="CHEBI:58048"/>
        <dbReference type="ChEBI" id="CHEBI:58359"/>
        <dbReference type="ChEBI" id="CHEBI:456215"/>
        <dbReference type="EC" id="6.3.5.4"/>
    </reaction>
</comment>
<keyword evidence="6 9" id="KW-0061">Asparagine biosynthesis</keyword>
<evidence type="ECO:0000256" key="9">
    <source>
        <dbReference type="PIRSR" id="PIRSR001589-1"/>
    </source>
</evidence>
<dbReference type="EC" id="6.3.5.4" evidence="3"/>
<feature type="binding site" evidence="10">
    <location>
        <position position="103"/>
    </location>
    <ligand>
        <name>L-glutamine</name>
        <dbReference type="ChEBI" id="CHEBI:58359"/>
    </ligand>
</feature>
<keyword evidence="4 10" id="KW-0547">Nucleotide-binding</keyword>
<evidence type="ECO:0000256" key="3">
    <source>
        <dbReference type="ARBA" id="ARBA00012737"/>
    </source>
</evidence>
<dbReference type="NCBIfam" id="TIGR01536">
    <property type="entry name" value="asn_synth_AEB"/>
    <property type="match status" value="1"/>
</dbReference>
<dbReference type="InterPro" id="IPR014729">
    <property type="entry name" value="Rossmann-like_a/b/a_fold"/>
</dbReference>
<gene>
    <name evidence="13" type="ORF">IW245_006693</name>
</gene>
<evidence type="ECO:0000313" key="13">
    <source>
        <dbReference type="EMBL" id="MBG6140499.1"/>
    </source>
</evidence>
<dbReference type="AlphaFoldDB" id="A0A8J7GJG9"/>
<dbReference type="Pfam" id="PF13537">
    <property type="entry name" value="GATase_7"/>
    <property type="match status" value="1"/>
</dbReference>
<evidence type="ECO:0000313" key="14">
    <source>
        <dbReference type="Proteomes" id="UP000622552"/>
    </source>
</evidence>
<comment type="pathway">
    <text evidence="1">Amino-acid biosynthesis; L-asparagine biosynthesis; L-asparagine from L-aspartate (L-Gln route): step 1/1.</text>
</comment>
<evidence type="ECO:0000256" key="8">
    <source>
        <dbReference type="ARBA" id="ARBA00048741"/>
    </source>
</evidence>
<protein>
    <recommendedName>
        <fullName evidence="3">asparagine synthase (glutamine-hydrolyzing)</fullName>
        <ecNumber evidence="3">6.3.5.4</ecNumber>
    </recommendedName>
</protein>
<dbReference type="InterPro" id="IPR033738">
    <property type="entry name" value="AsnB_N"/>
</dbReference>
<evidence type="ECO:0000256" key="1">
    <source>
        <dbReference type="ARBA" id="ARBA00005187"/>
    </source>
</evidence>
<dbReference type="Gene3D" id="3.40.50.620">
    <property type="entry name" value="HUPs"/>
    <property type="match status" value="1"/>
</dbReference>
<dbReference type="PROSITE" id="PS51278">
    <property type="entry name" value="GATASE_TYPE_2"/>
    <property type="match status" value="1"/>
</dbReference>
<dbReference type="InterPro" id="IPR051786">
    <property type="entry name" value="ASN_synthetase/amidase"/>
</dbReference>
<dbReference type="Gene3D" id="3.60.20.10">
    <property type="entry name" value="Glutamine Phosphoribosylpyrophosphate, subunit 1, domain 1"/>
    <property type="match status" value="1"/>
</dbReference>
<feature type="binding site" evidence="10">
    <location>
        <position position="289"/>
    </location>
    <ligand>
        <name>ATP</name>
        <dbReference type="ChEBI" id="CHEBI:30616"/>
    </ligand>
</feature>
<feature type="binding site" evidence="10">
    <location>
        <begin position="371"/>
        <end position="372"/>
    </location>
    <ligand>
        <name>ATP</name>
        <dbReference type="ChEBI" id="CHEBI:30616"/>
    </ligand>
</feature>
<dbReference type="SUPFAM" id="SSF56235">
    <property type="entry name" value="N-terminal nucleophile aminohydrolases (Ntn hydrolases)"/>
    <property type="match status" value="1"/>
</dbReference>
<dbReference type="InterPro" id="IPR029055">
    <property type="entry name" value="Ntn_hydrolases_N"/>
</dbReference>
<keyword evidence="7 9" id="KW-0315">Glutamine amidotransferase</keyword>
<dbReference type="GO" id="GO:0006529">
    <property type="term" value="P:asparagine biosynthetic process"/>
    <property type="evidence" value="ECO:0007669"/>
    <property type="project" value="UniProtKB-KW"/>
</dbReference>
<dbReference type="GO" id="GO:0005829">
    <property type="term" value="C:cytosol"/>
    <property type="evidence" value="ECO:0007669"/>
    <property type="project" value="TreeGrafter"/>
</dbReference>
<feature type="active site" description="For GATase activity" evidence="9">
    <location>
        <position position="2"/>
    </location>
</feature>
<evidence type="ECO:0000256" key="11">
    <source>
        <dbReference type="PIRSR" id="PIRSR001589-3"/>
    </source>
</evidence>
<dbReference type="PANTHER" id="PTHR43284">
    <property type="entry name" value="ASPARAGINE SYNTHETASE (GLUTAMINE-HYDROLYZING)"/>
    <property type="match status" value="1"/>
</dbReference>
<keyword evidence="14" id="KW-1185">Reference proteome</keyword>
<feature type="binding site" evidence="10">
    <location>
        <position position="265"/>
    </location>
    <ligand>
        <name>ATP</name>
        <dbReference type="ChEBI" id="CHEBI:30616"/>
    </ligand>
</feature>
<keyword evidence="13" id="KW-0436">Ligase</keyword>
<proteinExistence type="inferred from homology"/>
<evidence type="ECO:0000256" key="2">
    <source>
        <dbReference type="ARBA" id="ARBA00005752"/>
    </source>
</evidence>
<name>A0A8J7GJG9_9ACTN</name>
<dbReference type="EMBL" id="JADOUF010000001">
    <property type="protein sequence ID" value="MBG6140499.1"/>
    <property type="molecule type" value="Genomic_DNA"/>
</dbReference>
<reference evidence="13" key="1">
    <citation type="submission" date="2020-11" db="EMBL/GenBank/DDBJ databases">
        <title>Sequencing the genomes of 1000 actinobacteria strains.</title>
        <authorList>
            <person name="Klenk H.-P."/>
        </authorList>
    </citation>
    <scope>NUCLEOTIDE SEQUENCE</scope>
    <source>
        <strain evidence="13">DSM 45356</strain>
    </source>
</reference>
<comment type="caution">
    <text evidence="13">The sequence shown here is derived from an EMBL/GenBank/DDBJ whole genome shotgun (WGS) entry which is preliminary data.</text>
</comment>
<evidence type="ECO:0000256" key="5">
    <source>
        <dbReference type="ARBA" id="ARBA00022840"/>
    </source>
</evidence>
<dbReference type="InterPro" id="IPR006426">
    <property type="entry name" value="Asn_synth_AEB"/>
</dbReference>
<evidence type="ECO:0000256" key="4">
    <source>
        <dbReference type="ARBA" id="ARBA00022741"/>
    </source>
</evidence>
<dbReference type="InterPro" id="IPR017932">
    <property type="entry name" value="GATase_2_dom"/>
</dbReference>
<feature type="site" description="Important for beta-aspartyl-AMP intermediate formation" evidence="11">
    <location>
        <position position="373"/>
    </location>
</feature>
<accession>A0A8J7GJG9</accession>
<organism evidence="13 14">
    <name type="scientific">Longispora fulva</name>
    <dbReference type="NCBI Taxonomy" id="619741"/>
    <lineage>
        <taxon>Bacteria</taxon>
        <taxon>Bacillati</taxon>
        <taxon>Actinomycetota</taxon>
        <taxon>Actinomycetes</taxon>
        <taxon>Micromonosporales</taxon>
        <taxon>Micromonosporaceae</taxon>
        <taxon>Longispora</taxon>
    </lineage>
</organism>
<dbReference type="GO" id="GO:0004066">
    <property type="term" value="F:asparagine synthase (glutamine-hydrolyzing) activity"/>
    <property type="evidence" value="ECO:0007669"/>
    <property type="project" value="UniProtKB-EC"/>
</dbReference>